<sequence>MPTIHPIRSNDVRFVRDYGLRVIELLAPVPGETILDLGCGDGDLSVLLQERGAKVVGVDIDEAAVSAARARGVDAFVQDGQSLQFPAEFDAVFSHASIHWMPQVDQVFAGVWRALKSGGRFVAETGSHRNIAAIHTAMIATLLHFGVSDEKIPRFYYPAADECCDLLEASGFSVIAFQTFPCPTPLPRGMRAWFEMFGKPFFQPIAEAHRDEAMAYAEHLLQPVLRTGRGDWIADYVHLRFKAKKKSD</sequence>
<dbReference type="Proteomes" id="UP000019146">
    <property type="component" value="Chromosome 2"/>
</dbReference>
<dbReference type="EMBL" id="CP012747">
    <property type="protein sequence ID" value="ALL68397.1"/>
    <property type="molecule type" value="Genomic_DNA"/>
</dbReference>
<dbReference type="Gene3D" id="3.40.50.150">
    <property type="entry name" value="Vaccinia Virus protein VP39"/>
    <property type="match status" value="1"/>
</dbReference>
<evidence type="ECO:0000259" key="1">
    <source>
        <dbReference type="Pfam" id="PF08241"/>
    </source>
</evidence>
<name>A0A0N7JV71_9BURK</name>
<protein>
    <submittedName>
        <fullName evidence="2">Methyltransferase domain</fullName>
    </submittedName>
</protein>
<dbReference type="InterPro" id="IPR029063">
    <property type="entry name" value="SAM-dependent_MTases_sf"/>
</dbReference>
<keyword evidence="2" id="KW-0808">Transferase</keyword>
<dbReference type="Pfam" id="PF08241">
    <property type="entry name" value="Methyltransf_11"/>
    <property type="match status" value="1"/>
</dbReference>
<accession>A0A0N7JV71</accession>
<dbReference type="PANTHER" id="PTHR43861:SF1">
    <property type="entry name" value="TRANS-ACONITATE 2-METHYLTRANSFERASE"/>
    <property type="match status" value="1"/>
</dbReference>
<organism evidence="2 3">
    <name type="scientific">Paraburkholderia caribensis MBA4</name>
    <dbReference type="NCBI Taxonomy" id="1323664"/>
    <lineage>
        <taxon>Bacteria</taxon>
        <taxon>Pseudomonadati</taxon>
        <taxon>Pseudomonadota</taxon>
        <taxon>Betaproteobacteria</taxon>
        <taxon>Burkholderiales</taxon>
        <taxon>Burkholderiaceae</taxon>
        <taxon>Paraburkholderia</taxon>
    </lineage>
</organism>
<dbReference type="InterPro" id="IPR013216">
    <property type="entry name" value="Methyltransf_11"/>
</dbReference>
<feature type="domain" description="Methyltransferase type 11" evidence="1">
    <location>
        <begin position="35"/>
        <end position="122"/>
    </location>
</feature>
<dbReference type="KEGG" id="bcai:K788_00002905"/>
<dbReference type="GO" id="GO:0032259">
    <property type="term" value="P:methylation"/>
    <property type="evidence" value="ECO:0007669"/>
    <property type="project" value="UniProtKB-KW"/>
</dbReference>
<dbReference type="PANTHER" id="PTHR43861">
    <property type="entry name" value="TRANS-ACONITATE 2-METHYLTRANSFERASE-RELATED"/>
    <property type="match status" value="1"/>
</dbReference>
<gene>
    <name evidence="2" type="ORF">K788_00002905</name>
</gene>
<dbReference type="CDD" id="cd02440">
    <property type="entry name" value="AdoMet_MTases"/>
    <property type="match status" value="1"/>
</dbReference>
<dbReference type="SUPFAM" id="SSF53335">
    <property type="entry name" value="S-adenosyl-L-methionine-dependent methyltransferases"/>
    <property type="match status" value="1"/>
</dbReference>
<proteinExistence type="predicted"/>
<evidence type="ECO:0000313" key="2">
    <source>
        <dbReference type="EMBL" id="ALL68397.1"/>
    </source>
</evidence>
<evidence type="ECO:0000313" key="3">
    <source>
        <dbReference type="Proteomes" id="UP000019146"/>
    </source>
</evidence>
<keyword evidence="2" id="KW-0489">Methyltransferase</keyword>
<reference evidence="2 3" key="1">
    <citation type="journal article" date="2014" name="Genome Announc.">
        <title>Draft Genome Sequence of the Haloacid-Degrading Burkholderia caribensis Strain MBA4.</title>
        <authorList>
            <person name="Pan Y."/>
            <person name="Kong K.F."/>
            <person name="Tsang J.S."/>
        </authorList>
    </citation>
    <scope>NUCLEOTIDE SEQUENCE [LARGE SCALE GENOMIC DNA]</scope>
    <source>
        <strain evidence="2 3">MBA4</strain>
    </source>
</reference>
<dbReference type="GO" id="GO:0008757">
    <property type="term" value="F:S-adenosylmethionine-dependent methyltransferase activity"/>
    <property type="evidence" value="ECO:0007669"/>
    <property type="project" value="InterPro"/>
</dbReference>
<dbReference type="AlphaFoldDB" id="A0A0N7JV71"/>